<dbReference type="Proteomes" id="UP000292787">
    <property type="component" value="Unassembled WGS sequence"/>
</dbReference>
<evidence type="ECO:0000313" key="9">
    <source>
        <dbReference type="Proteomes" id="UP000294241"/>
    </source>
</evidence>
<dbReference type="EMBL" id="SHTF01000024">
    <property type="protein sequence ID" value="TCF62852.1"/>
    <property type="molecule type" value="Genomic_DNA"/>
</dbReference>
<proteinExistence type="predicted"/>
<evidence type="ECO:0000313" key="4">
    <source>
        <dbReference type="EMBL" id="TCF62852.1"/>
    </source>
</evidence>
<comment type="caution">
    <text evidence="3">The sequence shown here is derived from an EMBL/GenBank/DDBJ whole genome shotgun (WGS) entry which is preliminary data.</text>
</comment>
<evidence type="ECO:0000313" key="6">
    <source>
        <dbReference type="Proteomes" id="UP000291881"/>
    </source>
</evidence>
<dbReference type="EMBL" id="SHTI01000024">
    <property type="protein sequence ID" value="TCF69321.1"/>
    <property type="molecule type" value="Genomic_DNA"/>
</dbReference>
<dbReference type="EMBL" id="SHST01000027">
    <property type="protein sequence ID" value="TCF38458.1"/>
    <property type="molecule type" value="Genomic_DNA"/>
</dbReference>
<evidence type="ECO:0000313" key="3">
    <source>
        <dbReference type="EMBL" id="TCF38458.1"/>
    </source>
</evidence>
<dbReference type="AlphaFoldDB" id="A0A0M0VP83"/>
<reference evidence="3" key="2">
    <citation type="submission" date="2019-02" db="EMBL/GenBank/DDBJ databases">
        <authorList>
            <person name="Odamaki T."/>
        </authorList>
    </citation>
    <scope>NUCLEOTIDE SEQUENCE</scope>
    <source>
        <strain evidence="2">MCC10009</strain>
        <strain evidence="3">MCC10100</strain>
        <strain evidence="4">MCC10116</strain>
        <strain evidence="5">MCC10119</strain>
    </source>
</reference>
<dbReference type="Proteomes" id="UP000291881">
    <property type="component" value="Unassembled WGS sequence"/>
</dbReference>
<evidence type="ECO:0000313" key="2">
    <source>
        <dbReference type="EMBL" id="TCD85045.1"/>
    </source>
</evidence>
<feature type="region of interest" description="Disordered" evidence="1">
    <location>
        <begin position="1"/>
        <end position="25"/>
    </location>
</feature>
<evidence type="ECO:0000256" key="1">
    <source>
        <dbReference type="SAM" id="MobiDB-lite"/>
    </source>
</evidence>
<reference evidence="6 7" key="1">
    <citation type="journal article" date="2018" name="Sci. Rep.">
        <title>Genomic diversity and distribution of Bifidobacterium longum subsp. longum across the human lifespan.</title>
        <authorList>
            <person name="Odamaki T."/>
            <person name="Bottacini F."/>
            <person name="Kato K."/>
            <person name="Mitsuyama E."/>
            <person name="Yoshida K."/>
            <person name="Horigome A."/>
            <person name="Xiao J.Z."/>
            <person name="van Sinderen D."/>
        </authorList>
    </citation>
    <scope>NUCLEOTIDE SEQUENCE [LARGE SCALE GENOMIC DNA]</scope>
    <source>
        <strain evidence="2 6">MCC10009</strain>
        <strain evidence="3 9">MCC10100</strain>
        <strain evidence="4 8">MCC10116</strain>
        <strain evidence="5 7">MCC10119</strain>
    </source>
</reference>
<dbReference type="Proteomes" id="UP000292729">
    <property type="component" value="Unassembled WGS sequence"/>
</dbReference>
<evidence type="ECO:0000313" key="7">
    <source>
        <dbReference type="Proteomes" id="UP000292729"/>
    </source>
</evidence>
<sequence>MKLGDCARKKRNADRTQRGKLAPRHKNYMAWVSPYSK</sequence>
<dbReference type="EMBL" id="SHPS01000030">
    <property type="protein sequence ID" value="TCD85045.1"/>
    <property type="molecule type" value="Genomic_DNA"/>
</dbReference>
<dbReference type="Proteomes" id="UP000294241">
    <property type="component" value="Unassembled WGS sequence"/>
</dbReference>
<name>A0A0M0VP83_BIFLL</name>
<gene>
    <name evidence="2" type="ORF">MCC10009_1486</name>
    <name evidence="3" type="ORF">MCC10100_1490</name>
    <name evidence="4" type="ORF">MCC10116_1712</name>
    <name evidence="5" type="ORF">MCC10119_1445</name>
</gene>
<protein>
    <submittedName>
        <fullName evidence="3">Uncharacterized protein</fullName>
    </submittedName>
</protein>
<evidence type="ECO:0000313" key="5">
    <source>
        <dbReference type="EMBL" id="TCF69321.1"/>
    </source>
</evidence>
<evidence type="ECO:0000313" key="8">
    <source>
        <dbReference type="Proteomes" id="UP000292787"/>
    </source>
</evidence>
<organism evidence="3 9">
    <name type="scientific">Bifidobacterium longum subsp. longum</name>
    <dbReference type="NCBI Taxonomy" id="1679"/>
    <lineage>
        <taxon>Bacteria</taxon>
        <taxon>Bacillati</taxon>
        <taxon>Actinomycetota</taxon>
        <taxon>Actinomycetes</taxon>
        <taxon>Bifidobacteriales</taxon>
        <taxon>Bifidobacteriaceae</taxon>
        <taxon>Bifidobacterium</taxon>
    </lineage>
</organism>
<accession>A0A0M0VP83</accession>